<comment type="caution">
    <text evidence="1">The sequence shown here is derived from an EMBL/GenBank/DDBJ whole genome shotgun (WGS) entry which is preliminary data.</text>
</comment>
<reference evidence="2" key="1">
    <citation type="journal article" date="2023" name="Front. Plant Sci.">
        <title>Chromosomal-level genome assembly of Melastoma candidum provides insights into trichome evolution.</title>
        <authorList>
            <person name="Zhong Y."/>
            <person name="Wu W."/>
            <person name="Sun C."/>
            <person name="Zou P."/>
            <person name="Liu Y."/>
            <person name="Dai S."/>
            <person name="Zhou R."/>
        </authorList>
    </citation>
    <scope>NUCLEOTIDE SEQUENCE [LARGE SCALE GENOMIC DNA]</scope>
</reference>
<keyword evidence="2" id="KW-1185">Reference proteome</keyword>
<dbReference type="EMBL" id="CM042886">
    <property type="protein sequence ID" value="KAI4340928.1"/>
    <property type="molecule type" value="Genomic_DNA"/>
</dbReference>
<evidence type="ECO:0000313" key="2">
    <source>
        <dbReference type="Proteomes" id="UP001057402"/>
    </source>
</evidence>
<sequence>MIFAPLPEAIRSTIRDSPPARNSIQSNRRRSASPSPLPPPQRSGTFHFTSIARKELDNRTILTSTFWFPGERANDTQDANHPQSNPARHHEYNFPRRPACAGATEIRLDEVERCLGEGEGDGGTTTGQQEQATPDGPSQPPKVQEGRNPVHLPG</sequence>
<dbReference type="Proteomes" id="UP001057402">
    <property type="component" value="Chromosome 7"/>
</dbReference>
<evidence type="ECO:0000313" key="1">
    <source>
        <dbReference type="EMBL" id="KAI4340928.1"/>
    </source>
</evidence>
<gene>
    <name evidence="1" type="ORF">MLD38_025718</name>
</gene>
<protein>
    <submittedName>
        <fullName evidence="1">Uncharacterized protein</fullName>
    </submittedName>
</protein>
<accession>A0ACB9NWP0</accession>
<organism evidence="1 2">
    <name type="scientific">Melastoma candidum</name>
    <dbReference type="NCBI Taxonomy" id="119954"/>
    <lineage>
        <taxon>Eukaryota</taxon>
        <taxon>Viridiplantae</taxon>
        <taxon>Streptophyta</taxon>
        <taxon>Embryophyta</taxon>
        <taxon>Tracheophyta</taxon>
        <taxon>Spermatophyta</taxon>
        <taxon>Magnoliopsida</taxon>
        <taxon>eudicotyledons</taxon>
        <taxon>Gunneridae</taxon>
        <taxon>Pentapetalae</taxon>
        <taxon>rosids</taxon>
        <taxon>malvids</taxon>
        <taxon>Myrtales</taxon>
        <taxon>Melastomataceae</taxon>
        <taxon>Melastomatoideae</taxon>
        <taxon>Melastomateae</taxon>
        <taxon>Melastoma</taxon>
    </lineage>
</organism>
<proteinExistence type="predicted"/>
<name>A0ACB9NWP0_9MYRT</name>